<dbReference type="InterPro" id="IPR006353">
    <property type="entry name" value="HAD-SF_hydro_IIA_CECR5"/>
</dbReference>
<dbReference type="InterPro" id="IPR006357">
    <property type="entry name" value="HAD-SF_hydro_IIA"/>
</dbReference>
<proteinExistence type="predicted"/>
<dbReference type="Gene3D" id="3.40.50.1000">
    <property type="entry name" value="HAD superfamily/HAD-like"/>
    <property type="match status" value="2"/>
</dbReference>
<dbReference type="InterPro" id="IPR023214">
    <property type="entry name" value="HAD_sf"/>
</dbReference>
<dbReference type="NCBIfam" id="TIGR01456">
    <property type="entry name" value="CECR5"/>
    <property type="match status" value="1"/>
</dbReference>
<dbReference type="Pfam" id="PF13242">
    <property type="entry name" value="Hydrolase_like"/>
    <property type="match status" value="1"/>
</dbReference>
<dbReference type="GO" id="GO:0046474">
    <property type="term" value="P:glycerophospholipid biosynthetic process"/>
    <property type="evidence" value="ECO:0007669"/>
    <property type="project" value="TreeGrafter"/>
</dbReference>
<dbReference type="PANTHER" id="PTHR14269">
    <property type="entry name" value="CDP-DIACYLGLYCEROL--GLYCEROL-3-PHOSPHATE 3-PHOSPHATIDYLTRANSFERASE-RELATED"/>
    <property type="match status" value="1"/>
</dbReference>
<sequence length="410" mass="44870">MQGCALLGRLWKVSRAVRRATVTDAINTGSLWPSQLLSALQQRGYIASAGASDRPPAFVFDIDGVLIRGSRVLEPAKKALARLYENGGRTPRFPICFLTNGGGVTEQQKADELSSWLGVQVKENQVVLSHTPFKSLVPTLGNQPVMVAGVGQVPEVAQHYGFKHVLTPADVARALPSAAPFWKDKPEQQAAAPGVCPIKNLGYGSAKRPIEAILVFKDPADWYLDLQIMTDVIMGGGVIRQWSPTQKPCRTVKAYFSNPDLLWAADHPAPRYGQGGFATALQALHKEVTGRKLECQFFGKPNRAPYELAEHLLYDQAVELRLVDSQQSWKEEPARAFGAIYAMGDNPKADIAGAKAQGLPWVSMLVRTGVFSGDTKNDEEHPADVVVDDVLDAVEAALHRTRSMRWHSMR</sequence>
<accession>A0AAV1I7R4</accession>
<dbReference type="InterPro" id="IPR050324">
    <property type="entry name" value="CDP-alcohol_PTase-I"/>
</dbReference>
<dbReference type="PANTHER" id="PTHR14269:SF4">
    <property type="entry name" value="CAT EYE SYNDROME CRITICAL REGION PROTEIN 5"/>
    <property type="match status" value="1"/>
</dbReference>
<name>A0AAV1I7R4_9CHLO</name>
<dbReference type="GO" id="GO:0005739">
    <property type="term" value="C:mitochondrion"/>
    <property type="evidence" value="ECO:0007669"/>
    <property type="project" value="TreeGrafter"/>
</dbReference>
<gene>
    <name evidence="1" type="ORF">CVIRNUC_005051</name>
</gene>
<protein>
    <submittedName>
        <fullName evidence="1">Uncharacterized protein</fullName>
    </submittedName>
</protein>
<dbReference type="Pfam" id="PF13344">
    <property type="entry name" value="Hydrolase_6"/>
    <property type="match status" value="1"/>
</dbReference>
<reference evidence="1 2" key="1">
    <citation type="submission" date="2023-10" db="EMBL/GenBank/DDBJ databases">
        <authorList>
            <person name="Maclean D."/>
            <person name="Macfadyen A."/>
        </authorList>
    </citation>
    <scope>NUCLEOTIDE SEQUENCE [LARGE SCALE GENOMIC DNA]</scope>
</reference>
<dbReference type="AlphaFoldDB" id="A0AAV1I7R4"/>
<dbReference type="Proteomes" id="UP001314263">
    <property type="component" value="Unassembled WGS sequence"/>
</dbReference>
<evidence type="ECO:0000313" key="1">
    <source>
        <dbReference type="EMBL" id="CAK0780430.1"/>
    </source>
</evidence>
<organism evidence="1 2">
    <name type="scientific">Coccomyxa viridis</name>
    <dbReference type="NCBI Taxonomy" id="1274662"/>
    <lineage>
        <taxon>Eukaryota</taxon>
        <taxon>Viridiplantae</taxon>
        <taxon>Chlorophyta</taxon>
        <taxon>core chlorophytes</taxon>
        <taxon>Trebouxiophyceae</taxon>
        <taxon>Trebouxiophyceae incertae sedis</taxon>
        <taxon>Coccomyxaceae</taxon>
        <taxon>Coccomyxa</taxon>
    </lineage>
</organism>
<dbReference type="SUPFAM" id="SSF56784">
    <property type="entry name" value="HAD-like"/>
    <property type="match status" value="1"/>
</dbReference>
<dbReference type="EMBL" id="CAUYUE010000006">
    <property type="protein sequence ID" value="CAK0780430.1"/>
    <property type="molecule type" value="Genomic_DNA"/>
</dbReference>
<keyword evidence="2" id="KW-1185">Reference proteome</keyword>
<comment type="caution">
    <text evidence="1">The sequence shown here is derived from an EMBL/GenBank/DDBJ whole genome shotgun (WGS) entry which is preliminary data.</text>
</comment>
<dbReference type="NCBIfam" id="TIGR01460">
    <property type="entry name" value="HAD-SF-IIA"/>
    <property type="match status" value="1"/>
</dbReference>
<evidence type="ECO:0000313" key="2">
    <source>
        <dbReference type="Proteomes" id="UP001314263"/>
    </source>
</evidence>
<dbReference type="InterPro" id="IPR036412">
    <property type="entry name" value="HAD-like_sf"/>
</dbReference>